<organism evidence="1 2">
    <name type="scientific">Ambrosiozyma monospora</name>
    <name type="common">Yeast</name>
    <name type="synonym">Endomycopsis monosporus</name>
    <dbReference type="NCBI Taxonomy" id="43982"/>
    <lineage>
        <taxon>Eukaryota</taxon>
        <taxon>Fungi</taxon>
        <taxon>Dikarya</taxon>
        <taxon>Ascomycota</taxon>
        <taxon>Saccharomycotina</taxon>
        <taxon>Pichiomycetes</taxon>
        <taxon>Pichiales</taxon>
        <taxon>Pichiaceae</taxon>
        <taxon>Ambrosiozyma</taxon>
    </lineage>
</organism>
<name>A0ACB5T311_AMBMO</name>
<reference evidence="1" key="1">
    <citation type="submission" date="2023-04" db="EMBL/GenBank/DDBJ databases">
        <title>Ambrosiozyma monospora NBRC 10751.</title>
        <authorList>
            <person name="Ichikawa N."/>
            <person name="Sato H."/>
            <person name="Tonouchi N."/>
        </authorList>
    </citation>
    <scope>NUCLEOTIDE SEQUENCE</scope>
    <source>
        <strain evidence="1">NBRC 10751</strain>
    </source>
</reference>
<dbReference type="Proteomes" id="UP001165064">
    <property type="component" value="Unassembled WGS sequence"/>
</dbReference>
<evidence type="ECO:0000313" key="1">
    <source>
        <dbReference type="EMBL" id="GME79804.1"/>
    </source>
</evidence>
<proteinExistence type="predicted"/>
<sequence length="524" mass="60157">MTPVQASTIPLLSEHKDVVVEAVTGSGKTLAFVIPVLEKVFKVLKEENEGFKKGHFGAVILSPTKELASQINTVFENLLQYYPENEKQIKTQLLVGSLGSAREDLHTFLKEKPQILIGTPGRLLEFLSSSLVKTSSCEILILDEADKLLDISFLGDTQSIVRQLPRQRRTGLFSATISRAGTDVFKTGLSNPVKITVRSDNKQQSSVPTSLGLFYMVVKQQSKFKLLLDIMINYRYKKVIVYFPTCTSVTHFYSMFNYLLSKSDRVEKDELKVYSLHGKLNAKPRLKTLENFSTSTSSKSVLFTTDVAARGLDIPDVDLVLQLDPPTDPDMFPHRCGRTGRANKVGRAITFLSEGREEDYVDFMEVRDISLKHLDTPVLKDEFSKWYDTTVREWLFQDRTRYDQSIRSYVAFVRYYSKHSAGSIFRLQSLDYKALCEMYCLTRIPKMPENKYIEDFPKDGWLNFSIDFDKYAYKDKKKEEARLHELKTEERKKERIEKAKKKKELAKKNSAWSSKKEHKDQLGS</sequence>
<dbReference type="EMBL" id="BSXS01002762">
    <property type="protein sequence ID" value="GME79804.1"/>
    <property type="molecule type" value="Genomic_DNA"/>
</dbReference>
<evidence type="ECO:0000313" key="2">
    <source>
        <dbReference type="Proteomes" id="UP001165064"/>
    </source>
</evidence>
<gene>
    <name evidence="1" type="ORF">Amon02_000413700</name>
</gene>
<protein>
    <submittedName>
        <fullName evidence="1">Unnamed protein product</fullName>
    </submittedName>
</protein>
<comment type="caution">
    <text evidence="1">The sequence shown here is derived from an EMBL/GenBank/DDBJ whole genome shotgun (WGS) entry which is preliminary data.</text>
</comment>
<accession>A0ACB5T311</accession>
<keyword evidence="2" id="KW-1185">Reference proteome</keyword>